<accession>A0AAU9JBU5</accession>
<dbReference type="Proteomes" id="UP001162131">
    <property type="component" value="Unassembled WGS sequence"/>
</dbReference>
<dbReference type="EMBL" id="CAJZBQ010000035">
    <property type="protein sequence ID" value="CAG9323708.1"/>
    <property type="molecule type" value="Genomic_DNA"/>
</dbReference>
<organism evidence="2 3">
    <name type="scientific">Blepharisma stoltei</name>
    <dbReference type="NCBI Taxonomy" id="1481888"/>
    <lineage>
        <taxon>Eukaryota</taxon>
        <taxon>Sar</taxon>
        <taxon>Alveolata</taxon>
        <taxon>Ciliophora</taxon>
        <taxon>Postciliodesmatophora</taxon>
        <taxon>Heterotrichea</taxon>
        <taxon>Heterotrichida</taxon>
        <taxon>Blepharismidae</taxon>
        <taxon>Blepharisma</taxon>
    </lineage>
</organism>
<comment type="caution">
    <text evidence="2">The sequence shown here is derived from an EMBL/GenBank/DDBJ whole genome shotgun (WGS) entry which is preliminary data.</text>
</comment>
<name>A0AAU9JBU5_9CILI</name>
<evidence type="ECO:0000256" key="1">
    <source>
        <dbReference type="SAM" id="MobiDB-lite"/>
    </source>
</evidence>
<evidence type="ECO:0000313" key="2">
    <source>
        <dbReference type="EMBL" id="CAG9323708.1"/>
    </source>
</evidence>
<sequence length="277" mass="32814">MSENPVFKQWESEEKGKLDREKAKINDKKHLQMVEKAQNLNNMHPLKDLKLLRHMQRKETFHKKSSIRVHWKPKFPKNFDSLKNLKSGDCSSYIKSCFKGNHNRYFSNDTALDINFMNSPNHHIFKKRTNFSTVIWENLYDFDAEEDDGSINNLNWIKQENLNKFSKLIYDRLKSVKHQNHNDFTKTDLNLSKPSGQKSIELSLAEKKKKKQEKWKKIAKNIKDYRRNHSLLGEDLNKQPIMHTLADLPCVSKYNPNKPICKAKTLQANYPRNLNYP</sequence>
<proteinExistence type="predicted"/>
<keyword evidence="3" id="KW-1185">Reference proteome</keyword>
<gene>
    <name evidence="2" type="ORF">BSTOLATCC_MIC34748</name>
</gene>
<dbReference type="AlphaFoldDB" id="A0AAU9JBU5"/>
<feature type="region of interest" description="Disordered" evidence="1">
    <location>
        <begin position="1"/>
        <end position="21"/>
    </location>
</feature>
<protein>
    <submittedName>
        <fullName evidence="2">Uncharacterized protein</fullName>
    </submittedName>
</protein>
<evidence type="ECO:0000313" key="3">
    <source>
        <dbReference type="Proteomes" id="UP001162131"/>
    </source>
</evidence>
<reference evidence="2" key="1">
    <citation type="submission" date="2021-09" db="EMBL/GenBank/DDBJ databases">
        <authorList>
            <consortium name="AG Swart"/>
            <person name="Singh M."/>
            <person name="Singh A."/>
            <person name="Seah K."/>
            <person name="Emmerich C."/>
        </authorList>
    </citation>
    <scope>NUCLEOTIDE SEQUENCE</scope>
    <source>
        <strain evidence="2">ATCC30299</strain>
    </source>
</reference>
<feature type="compositionally biased region" description="Basic and acidic residues" evidence="1">
    <location>
        <begin position="10"/>
        <end position="21"/>
    </location>
</feature>